<evidence type="ECO:0000313" key="2">
    <source>
        <dbReference type="Proteomes" id="UP001396334"/>
    </source>
</evidence>
<dbReference type="Proteomes" id="UP001396334">
    <property type="component" value="Unassembled WGS sequence"/>
</dbReference>
<sequence length="210" mass="22817">MISIFIIFWGTHAEAVAAVAVAIPTLIVVLASTSISESQPDMNTTVDATIFNVLDYPNVSEDEIIELMVEAEGLGGHMQTHAWEKDLLATCTTKMAGKVTVGIEDEGKLASTRILEMGLRGEGKIKQEEQSSNVCNPTDDRWIGLDKRSRATPGRPLSCRVLQTPDGSIPVHAPHVLVVELTPLALFNASEPFSMPHCQIGRSPLMQEQK</sequence>
<keyword evidence="2" id="KW-1185">Reference proteome</keyword>
<organism evidence="1 2">
    <name type="scientific">Hibiscus sabdariffa</name>
    <name type="common">roselle</name>
    <dbReference type="NCBI Taxonomy" id="183260"/>
    <lineage>
        <taxon>Eukaryota</taxon>
        <taxon>Viridiplantae</taxon>
        <taxon>Streptophyta</taxon>
        <taxon>Embryophyta</taxon>
        <taxon>Tracheophyta</taxon>
        <taxon>Spermatophyta</taxon>
        <taxon>Magnoliopsida</taxon>
        <taxon>eudicotyledons</taxon>
        <taxon>Gunneridae</taxon>
        <taxon>Pentapetalae</taxon>
        <taxon>rosids</taxon>
        <taxon>malvids</taxon>
        <taxon>Malvales</taxon>
        <taxon>Malvaceae</taxon>
        <taxon>Malvoideae</taxon>
        <taxon>Hibiscus</taxon>
    </lineage>
</organism>
<evidence type="ECO:0000313" key="1">
    <source>
        <dbReference type="EMBL" id="KAK9004043.1"/>
    </source>
</evidence>
<reference evidence="1 2" key="1">
    <citation type="journal article" date="2024" name="G3 (Bethesda)">
        <title>Genome assembly of Hibiscus sabdariffa L. provides insights into metabolisms of medicinal natural products.</title>
        <authorList>
            <person name="Kim T."/>
        </authorList>
    </citation>
    <scope>NUCLEOTIDE SEQUENCE [LARGE SCALE GENOMIC DNA]</scope>
    <source>
        <strain evidence="1">TK-2024</strain>
        <tissue evidence="1">Old leaves</tissue>
    </source>
</reference>
<name>A0ABR2QTW7_9ROSI</name>
<dbReference type="EMBL" id="JBBPBN010000031">
    <property type="protein sequence ID" value="KAK9004043.1"/>
    <property type="molecule type" value="Genomic_DNA"/>
</dbReference>
<gene>
    <name evidence="1" type="ORF">V6N11_001857</name>
</gene>
<accession>A0ABR2QTW7</accession>
<protein>
    <submittedName>
        <fullName evidence="1">Uncharacterized protein</fullName>
    </submittedName>
</protein>
<proteinExistence type="predicted"/>
<comment type="caution">
    <text evidence="1">The sequence shown here is derived from an EMBL/GenBank/DDBJ whole genome shotgun (WGS) entry which is preliminary data.</text>
</comment>